<evidence type="ECO:0000313" key="2">
    <source>
        <dbReference type="Proteomes" id="UP000068382"/>
    </source>
</evidence>
<keyword evidence="2" id="KW-1185">Reference proteome</keyword>
<organism evidence="1 2">
    <name type="scientific">Tritonibacter horizontis</name>
    <dbReference type="NCBI Taxonomy" id="1768241"/>
    <lineage>
        <taxon>Bacteria</taxon>
        <taxon>Pseudomonadati</taxon>
        <taxon>Pseudomonadota</taxon>
        <taxon>Alphaproteobacteria</taxon>
        <taxon>Rhodobacterales</taxon>
        <taxon>Paracoccaceae</taxon>
        <taxon>Tritonibacter</taxon>
    </lineage>
</organism>
<name>A0A132C1X6_9RHOB</name>
<proteinExistence type="predicted"/>
<evidence type="ECO:0000313" key="1">
    <source>
        <dbReference type="EMBL" id="KUP94621.1"/>
    </source>
</evidence>
<gene>
    <name evidence="1" type="ORF">TRIHO_05470</name>
</gene>
<dbReference type="Proteomes" id="UP000068382">
    <property type="component" value="Unassembled WGS sequence"/>
</dbReference>
<comment type="caution">
    <text evidence="1">The sequence shown here is derived from an EMBL/GenBank/DDBJ whole genome shotgun (WGS) entry which is preliminary data.</text>
</comment>
<evidence type="ECO:0008006" key="3">
    <source>
        <dbReference type="Google" id="ProtNLM"/>
    </source>
</evidence>
<reference evidence="1 2" key="1">
    <citation type="submission" date="2015-12" db="EMBL/GenBank/DDBJ databases">
        <title>Genome sequence of the marine Rhodobacteraceae strain O3.65, Candidatus Tritonibacter horizontis.</title>
        <authorList>
            <person name="Poehlein A."/>
            <person name="Giebel H.A."/>
            <person name="Voget S."/>
            <person name="Brinkhoff T."/>
        </authorList>
    </citation>
    <scope>NUCLEOTIDE SEQUENCE [LARGE SCALE GENOMIC DNA]</scope>
    <source>
        <strain evidence="1 2">O3.65</strain>
    </source>
</reference>
<dbReference type="EMBL" id="LPUY01000012">
    <property type="protein sequence ID" value="KUP94621.1"/>
    <property type="molecule type" value="Genomic_DNA"/>
</dbReference>
<sequence length="328" mass="35478">MDTLEQLKSAVSCGDYLAAWLSELPEGLSPAEYEWLARLKLEQGDFNAARHMLERASLVAADPSEKQLFRMQLIGLEAQSTGDVAQARAHAGALMTSGISDSIVLRVLFLRVELLAGMTWMIPPQAARSELQSLIPDLAVVSPYRAATAERWLAATATTTSEVLACAERSAHFARLAGFPHLGADTWIVAAQKARNALRPISTILQALEHAQKGFEATRHRPGLLAVARERLLVRLLTGEAAPEELAVLCNEAERLGATALSYSIEIDLATHLRDRGRVSEARKHEAKSAELATTSGMGNLFKGATGRKFSNGTAVVQSPAFGCRRSR</sequence>
<dbReference type="AlphaFoldDB" id="A0A132C1X6"/>
<protein>
    <recommendedName>
        <fullName evidence="3">Tetratricopeptide repeat protein</fullName>
    </recommendedName>
</protein>
<accession>A0A132C1X6</accession>
<dbReference type="RefSeq" id="WP_068240189.1">
    <property type="nucleotide sequence ID" value="NZ_LPUY01000012.1"/>
</dbReference>